<reference evidence="3" key="1">
    <citation type="journal article" date="2019" name="Int. J. Syst. Evol. Microbiol.">
        <title>The Global Catalogue of Microorganisms (GCM) 10K type strain sequencing project: providing services to taxonomists for standard genome sequencing and annotation.</title>
        <authorList>
            <consortium name="The Broad Institute Genomics Platform"/>
            <consortium name="The Broad Institute Genome Sequencing Center for Infectious Disease"/>
            <person name="Wu L."/>
            <person name="Ma J."/>
        </authorList>
    </citation>
    <scope>NUCLEOTIDE SEQUENCE [LARGE SCALE GENOMIC DNA]</scope>
    <source>
        <strain evidence="3">NBRC 108565</strain>
    </source>
</reference>
<geneLocation type="plasmid" evidence="2 3">
    <name>pNBRC108565a</name>
</geneLocation>
<feature type="domain" description="Helix-turn-helix" evidence="1">
    <location>
        <begin position="15"/>
        <end position="63"/>
    </location>
</feature>
<dbReference type="Pfam" id="PF12728">
    <property type="entry name" value="HTH_17"/>
    <property type="match status" value="1"/>
</dbReference>
<accession>A0ABM8G7B8</accession>
<gene>
    <name evidence="2" type="ORF">GCM10025865_33530</name>
</gene>
<name>A0ABM8G7B8_9CELL</name>
<evidence type="ECO:0000259" key="1">
    <source>
        <dbReference type="Pfam" id="PF12728"/>
    </source>
</evidence>
<dbReference type="SUPFAM" id="SSF46955">
    <property type="entry name" value="Putative DNA-binding domain"/>
    <property type="match status" value="1"/>
</dbReference>
<proteinExistence type="predicted"/>
<evidence type="ECO:0000313" key="3">
    <source>
        <dbReference type="Proteomes" id="UP001321475"/>
    </source>
</evidence>
<keyword evidence="2" id="KW-0614">Plasmid</keyword>
<organism evidence="2 3">
    <name type="scientific">Paraoerskovia sediminicola</name>
    <dbReference type="NCBI Taxonomy" id="1138587"/>
    <lineage>
        <taxon>Bacteria</taxon>
        <taxon>Bacillati</taxon>
        <taxon>Actinomycetota</taxon>
        <taxon>Actinomycetes</taxon>
        <taxon>Micrococcales</taxon>
        <taxon>Cellulomonadaceae</taxon>
        <taxon>Paraoerskovia</taxon>
    </lineage>
</organism>
<dbReference type="EMBL" id="AP027730">
    <property type="protein sequence ID" value="BDZ44054.1"/>
    <property type="molecule type" value="Genomic_DNA"/>
</dbReference>
<evidence type="ECO:0000313" key="2">
    <source>
        <dbReference type="EMBL" id="BDZ44054.1"/>
    </source>
</evidence>
<dbReference type="Proteomes" id="UP001321475">
    <property type="component" value="Plasmid pNBRC108565a"/>
</dbReference>
<dbReference type="InterPro" id="IPR041657">
    <property type="entry name" value="HTH_17"/>
</dbReference>
<protein>
    <recommendedName>
        <fullName evidence="1">Helix-turn-helix domain-containing protein</fullName>
    </recommendedName>
</protein>
<dbReference type="InterPro" id="IPR009061">
    <property type="entry name" value="DNA-bd_dom_put_sf"/>
</dbReference>
<keyword evidence="3" id="KW-1185">Reference proteome</keyword>
<dbReference type="InterPro" id="IPR010093">
    <property type="entry name" value="SinI_DNA-bd"/>
</dbReference>
<sequence>MSGGLDALFEGRKELLTAPEVAQLLGLTKQGIYNWLRDGVIPGYKIGATWFIVRDELKATLQAGANSPKKHENEDNEGS</sequence>
<dbReference type="NCBIfam" id="TIGR01764">
    <property type="entry name" value="excise"/>
    <property type="match status" value="1"/>
</dbReference>